<organism evidence="1 2">
    <name type="scientific">Pyrolobus fumarii (strain DSM 11204 / 1A)</name>
    <dbReference type="NCBI Taxonomy" id="694429"/>
    <lineage>
        <taxon>Archaea</taxon>
        <taxon>Thermoproteota</taxon>
        <taxon>Thermoprotei</taxon>
        <taxon>Desulfurococcales</taxon>
        <taxon>Pyrodictiaceae</taxon>
        <taxon>Pyrolobus</taxon>
    </lineage>
</organism>
<dbReference type="RefSeq" id="WP_014026382.1">
    <property type="nucleotide sequence ID" value="NC_015931.1"/>
</dbReference>
<name>G0EDT6_PYRF1</name>
<dbReference type="InParanoid" id="G0EDT6"/>
<dbReference type="eggNOG" id="arCOG04222">
    <property type="taxonomic scope" value="Archaea"/>
</dbReference>
<keyword evidence="2" id="KW-1185">Reference proteome</keyword>
<dbReference type="STRING" id="694429.Pyrfu_0836"/>
<dbReference type="EMBL" id="CP002838">
    <property type="protein sequence ID" value="AEM38705.1"/>
    <property type="molecule type" value="Genomic_DNA"/>
</dbReference>
<accession>G0EDT6</accession>
<protein>
    <submittedName>
        <fullName evidence="1">Uncharacterized protein</fullName>
    </submittedName>
</protein>
<evidence type="ECO:0000313" key="2">
    <source>
        <dbReference type="Proteomes" id="UP000001037"/>
    </source>
</evidence>
<dbReference type="OrthoDB" id="15119at2157"/>
<dbReference type="Proteomes" id="UP000001037">
    <property type="component" value="Chromosome"/>
</dbReference>
<sequence>MIEAGLALLLVLSGASVAWFFPVRRYMIALIRDVSLELEEALNPVDKEYKLLGLYVGFHAKYRVRGLREVRALLVLTPRHALLYLPIVYVRGEHDILVLEAEPHGGIIGEECVIIRKATRPVRRVLARLGLANARLCGGRRGKMLTELLDSCSAGCLAAWITRMGVGIALRPAPGLAAYAARRLASLARNL</sequence>
<evidence type="ECO:0000313" key="1">
    <source>
        <dbReference type="EMBL" id="AEM38705.1"/>
    </source>
</evidence>
<gene>
    <name evidence="1" type="ordered locus">Pyrfu_0836</name>
</gene>
<dbReference type="AlphaFoldDB" id="G0EDT6"/>
<dbReference type="GeneID" id="25394840"/>
<dbReference type="KEGG" id="pfm:Pyrfu_0836"/>
<reference evidence="1 2" key="1">
    <citation type="journal article" date="2011" name="Stand. Genomic Sci.">
        <title>Complete genome sequence of the hyperthermophilic chemolithoautotroph Pyrolobus fumarii type strain (1A).</title>
        <authorList>
            <person name="Anderson I."/>
            <person name="Goker M."/>
            <person name="Nolan M."/>
            <person name="Lucas S."/>
            <person name="Hammon N."/>
            <person name="Deshpande S."/>
            <person name="Cheng J.F."/>
            <person name="Tapia R."/>
            <person name="Han C."/>
            <person name="Goodwin L."/>
            <person name="Pitluck S."/>
            <person name="Huntemann M."/>
            <person name="Liolios K."/>
            <person name="Ivanova N."/>
            <person name="Pagani I."/>
            <person name="Mavromatis K."/>
            <person name="Ovchinikova G."/>
            <person name="Pati A."/>
            <person name="Chen A."/>
            <person name="Palaniappan K."/>
            <person name="Land M."/>
            <person name="Hauser L."/>
            <person name="Brambilla E.M."/>
            <person name="Huber H."/>
            <person name="Yasawong M."/>
            <person name="Rohde M."/>
            <person name="Spring S."/>
            <person name="Abt B."/>
            <person name="Sikorski J."/>
            <person name="Wirth R."/>
            <person name="Detter J.C."/>
            <person name="Woyke T."/>
            <person name="Bristow J."/>
            <person name="Eisen J.A."/>
            <person name="Markowitz V."/>
            <person name="Hugenholtz P."/>
            <person name="Kyrpides N.C."/>
            <person name="Klenk H.P."/>
            <person name="Lapidus A."/>
        </authorList>
    </citation>
    <scope>NUCLEOTIDE SEQUENCE [LARGE SCALE GENOMIC DNA]</scope>
    <source>
        <strain evidence="2">DSM 11204 / 1A</strain>
    </source>
</reference>
<proteinExistence type="predicted"/>
<dbReference type="HOGENOM" id="CLU_1418738_0_0_2"/>